<dbReference type="SUPFAM" id="SSF51182">
    <property type="entry name" value="RmlC-like cupins"/>
    <property type="match status" value="1"/>
</dbReference>
<comment type="caution">
    <text evidence="2">The sequence shown here is derived from an EMBL/GenBank/DDBJ whole genome shotgun (WGS) entry which is preliminary data.</text>
</comment>
<evidence type="ECO:0000259" key="1">
    <source>
        <dbReference type="Pfam" id="PF07883"/>
    </source>
</evidence>
<proteinExistence type="predicted"/>
<accession>A0A6I1HMQ9</accession>
<dbReference type="InterPro" id="IPR013096">
    <property type="entry name" value="Cupin_2"/>
</dbReference>
<name>A0A6I1HMQ9_9BURK</name>
<dbReference type="InterPro" id="IPR014710">
    <property type="entry name" value="RmlC-like_jellyroll"/>
</dbReference>
<evidence type="ECO:0000313" key="3">
    <source>
        <dbReference type="Proteomes" id="UP000468717"/>
    </source>
</evidence>
<protein>
    <submittedName>
        <fullName evidence="2">Cupin domain-containing protein</fullName>
    </submittedName>
</protein>
<dbReference type="Gene3D" id="2.60.120.10">
    <property type="entry name" value="Jelly Rolls"/>
    <property type="match status" value="1"/>
</dbReference>
<evidence type="ECO:0000313" key="2">
    <source>
        <dbReference type="EMBL" id="KAB8059795.1"/>
    </source>
</evidence>
<sequence length="132" mass="14388">MNDDNCTLFPLDGHLLALHADALAQAIPYHARGKSRADWIIGVKHVSDAQSVHGDHWERHPRGDETLCLLEGSIELVLQADDGAERRIAVQAGQACIVARGTWHRLQVHVPGRLLFITPSIGSEHRKVGGAA</sequence>
<dbReference type="Pfam" id="PF07883">
    <property type="entry name" value="Cupin_2"/>
    <property type="match status" value="1"/>
</dbReference>
<dbReference type="Proteomes" id="UP000468717">
    <property type="component" value="Unassembled WGS sequence"/>
</dbReference>
<keyword evidence="3" id="KW-1185">Reference proteome</keyword>
<gene>
    <name evidence="2" type="ORF">GCN75_25915</name>
</gene>
<reference evidence="2 3" key="1">
    <citation type="submission" date="2019-10" db="EMBL/GenBank/DDBJ databases">
        <title>Three novel species isolated from a subtropical stream in China.</title>
        <authorList>
            <person name="Lu H."/>
        </authorList>
    </citation>
    <scope>NUCLEOTIDE SEQUENCE [LARGE SCALE GENOMIC DNA]</scope>
    <source>
        <strain evidence="2 3">FT13W</strain>
    </source>
</reference>
<feature type="domain" description="Cupin type-2" evidence="1">
    <location>
        <begin position="56"/>
        <end position="117"/>
    </location>
</feature>
<dbReference type="RefSeq" id="WP_152284924.1">
    <property type="nucleotide sequence ID" value="NZ_WFLI01000047.1"/>
</dbReference>
<dbReference type="AlphaFoldDB" id="A0A6I1HMQ9"/>
<dbReference type="InterPro" id="IPR011051">
    <property type="entry name" value="RmlC_Cupin_sf"/>
</dbReference>
<organism evidence="2 3">
    <name type="scientific">Janthinobacterium violaceinigrum</name>
    <dbReference type="NCBI Taxonomy" id="2654252"/>
    <lineage>
        <taxon>Bacteria</taxon>
        <taxon>Pseudomonadati</taxon>
        <taxon>Pseudomonadota</taxon>
        <taxon>Betaproteobacteria</taxon>
        <taxon>Burkholderiales</taxon>
        <taxon>Oxalobacteraceae</taxon>
        <taxon>Janthinobacterium</taxon>
    </lineage>
</organism>
<dbReference type="EMBL" id="WFLI01000047">
    <property type="protein sequence ID" value="KAB8059795.1"/>
    <property type="molecule type" value="Genomic_DNA"/>
</dbReference>